<keyword evidence="2" id="KW-1133">Transmembrane helix</keyword>
<keyword evidence="2" id="KW-0472">Membrane</keyword>
<dbReference type="Proteomes" id="UP000054279">
    <property type="component" value="Unassembled WGS sequence"/>
</dbReference>
<protein>
    <submittedName>
        <fullName evidence="4">Glycoside hydrolase family 16 protein</fullName>
    </submittedName>
</protein>
<accession>A0A0C9V976</accession>
<dbReference type="HOGENOM" id="CLU_019533_1_2_1"/>
<feature type="transmembrane region" description="Helical" evidence="2">
    <location>
        <begin position="44"/>
        <end position="65"/>
    </location>
</feature>
<dbReference type="GO" id="GO:0004553">
    <property type="term" value="F:hydrolase activity, hydrolyzing O-glycosyl compounds"/>
    <property type="evidence" value="ECO:0007669"/>
    <property type="project" value="InterPro"/>
</dbReference>
<evidence type="ECO:0000256" key="2">
    <source>
        <dbReference type="SAM" id="Phobius"/>
    </source>
</evidence>
<dbReference type="OrthoDB" id="4781at2759"/>
<dbReference type="PANTHER" id="PTHR10963:SF55">
    <property type="entry name" value="GLYCOSIDE HYDROLASE FAMILY 16 PROTEIN"/>
    <property type="match status" value="1"/>
</dbReference>
<keyword evidence="4" id="KW-0378">Hydrolase</keyword>
<comment type="similarity">
    <text evidence="1">Belongs to the glycosyl hydrolase 16 family.</text>
</comment>
<proteinExistence type="inferred from homology"/>
<dbReference type="PANTHER" id="PTHR10963">
    <property type="entry name" value="GLYCOSYL HYDROLASE-RELATED"/>
    <property type="match status" value="1"/>
</dbReference>
<keyword evidence="2" id="KW-0812">Transmembrane</keyword>
<organism evidence="4 5">
    <name type="scientific">Sphaerobolus stellatus (strain SS14)</name>
    <dbReference type="NCBI Taxonomy" id="990650"/>
    <lineage>
        <taxon>Eukaryota</taxon>
        <taxon>Fungi</taxon>
        <taxon>Dikarya</taxon>
        <taxon>Basidiomycota</taxon>
        <taxon>Agaricomycotina</taxon>
        <taxon>Agaricomycetes</taxon>
        <taxon>Phallomycetidae</taxon>
        <taxon>Geastrales</taxon>
        <taxon>Sphaerobolaceae</taxon>
        <taxon>Sphaerobolus</taxon>
    </lineage>
</organism>
<evidence type="ECO:0000259" key="3">
    <source>
        <dbReference type="PROSITE" id="PS51762"/>
    </source>
</evidence>
<dbReference type="Gene3D" id="2.60.120.200">
    <property type="match status" value="1"/>
</dbReference>
<sequence length="421" mass="48382">MYEDAFVYEKNRFEDDGGLRTKSYLLQGEIDKPWLKKKDWRDRATWWITFTMIWIGIAASAAVCWNRWATVLLIKEPLCLVMQDDFDTFSVDHEGATWMREVDMSGFGNGEFEMTTNFDNNSFVKDGKLYIMPTLTSLAIGQDNVFNDFTFNITGCTNTKNFEGSACGAVSNQTSKTVINPVMSARLTTQKSHSIRYGRIDIRAKLPRGDWLWPALWMLPVDNKYGPWPLSGEIDIMESRGNDIRYTGQGSNVVRGSLNWGPTVALNAAWRTFGFWFDRRKSFANDFHIYTMEWSPEFIRMSVDNRLHKMLELRFNEPFFTRGDFPAVIENGTDSITLPNPWASGSDSTPFDQPFYLIMNVAVGGTSGWFPDNLGNKPWLDNSGTAMYDFAHSQDTWYATWPESPEDRAMVIDYVKMYELC</sequence>
<evidence type="ECO:0000313" key="5">
    <source>
        <dbReference type="Proteomes" id="UP000054279"/>
    </source>
</evidence>
<evidence type="ECO:0000256" key="1">
    <source>
        <dbReference type="ARBA" id="ARBA00006865"/>
    </source>
</evidence>
<dbReference type="Pfam" id="PF00722">
    <property type="entry name" value="Glyco_hydro_16"/>
    <property type="match status" value="1"/>
</dbReference>
<dbReference type="InterPro" id="IPR050546">
    <property type="entry name" value="Glycosyl_Hydrlase_16"/>
</dbReference>
<keyword evidence="5" id="KW-1185">Reference proteome</keyword>
<dbReference type="PROSITE" id="PS51762">
    <property type="entry name" value="GH16_2"/>
    <property type="match status" value="1"/>
</dbReference>
<dbReference type="EMBL" id="KN837122">
    <property type="protein sequence ID" value="KIJ43534.1"/>
    <property type="molecule type" value="Genomic_DNA"/>
</dbReference>
<evidence type="ECO:0000313" key="4">
    <source>
        <dbReference type="EMBL" id="KIJ43534.1"/>
    </source>
</evidence>
<dbReference type="AlphaFoldDB" id="A0A0C9V976"/>
<dbReference type="SUPFAM" id="SSF49899">
    <property type="entry name" value="Concanavalin A-like lectins/glucanases"/>
    <property type="match status" value="1"/>
</dbReference>
<feature type="domain" description="GH16" evidence="3">
    <location>
        <begin position="44"/>
        <end position="421"/>
    </location>
</feature>
<gene>
    <name evidence="4" type="ORF">M422DRAFT_30813</name>
</gene>
<reference evidence="4 5" key="1">
    <citation type="submission" date="2014-06" db="EMBL/GenBank/DDBJ databases">
        <title>Evolutionary Origins and Diversification of the Mycorrhizal Mutualists.</title>
        <authorList>
            <consortium name="DOE Joint Genome Institute"/>
            <consortium name="Mycorrhizal Genomics Consortium"/>
            <person name="Kohler A."/>
            <person name="Kuo A."/>
            <person name="Nagy L.G."/>
            <person name="Floudas D."/>
            <person name="Copeland A."/>
            <person name="Barry K.W."/>
            <person name="Cichocki N."/>
            <person name="Veneault-Fourrey C."/>
            <person name="LaButti K."/>
            <person name="Lindquist E.A."/>
            <person name="Lipzen A."/>
            <person name="Lundell T."/>
            <person name="Morin E."/>
            <person name="Murat C."/>
            <person name="Riley R."/>
            <person name="Ohm R."/>
            <person name="Sun H."/>
            <person name="Tunlid A."/>
            <person name="Henrissat B."/>
            <person name="Grigoriev I.V."/>
            <person name="Hibbett D.S."/>
            <person name="Martin F."/>
        </authorList>
    </citation>
    <scope>NUCLEOTIDE SEQUENCE [LARGE SCALE GENOMIC DNA]</scope>
    <source>
        <strain evidence="4 5">SS14</strain>
    </source>
</reference>
<name>A0A0C9V976_SPHS4</name>
<dbReference type="InterPro" id="IPR000757">
    <property type="entry name" value="Beta-glucanase-like"/>
</dbReference>
<dbReference type="GO" id="GO:0005975">
    <property type="term" value="P:carbohydrate metabolic process"/>
    <property type="evidence" value="ECO:0007669"/>
    <property type="project" value="InterPro"/>
</dbReference>
<dbReference type="InterPro" id="IPR013320">
    <property type="entry name" value="ConA-like_dom_sf"/>
</dbReference>